<dbReference type="OrthoDB" id="2963465at2759"/>
<name>A0A9P7VW44_9AGAR</name>
<evidence type="ECO:0000313" key="2">
    <source>
        <dbReference type="EMBL" id="KAG7448423.1"/>
    </source>
</evidence>
<dbReference type="GeneID" id="66104249"/>
<sequence length="258" mass="28653">MPTCLFELIVQNIMSPVAVQLTTYSNAGSNDATYADSLISRKSYARDFSLRSRSGSSEEIMVASLKERNATVVSNKFMIKAKRSMSIRSAATTPTFLRLRRPSDVNRPPSPSLPSPVVDRLRRQRSDSTAHKFVKTAGVLLRFKSVPNPQGVGNDPSVLRATSAGSAPSKLPSTQTRPARSPTASHGRPQKVEQLSKPRRQKSFATSGDVEIQDEDEDPEEDEVAKESRLLVSRMNRRWILEECRCPYDKKQLGVCVM</sequence>
<accession>A0A9P7VW44</accession>
<dbReference type="AlphaFoldDB" id="A0A9P7VW44"/>
<reference evidence="2" key="1">
    <citation type="submission" date="2020-11" db="EMBL/GenBank/DDBJ databases">
        <title>Adaptations for nitrogen fixation in a non-lichenized fungal sporocarp promotes dispersal by wood-feeding termites.</title>
        <authorList>
            <consortium name="DOE Joint Genome Institute"/>
            <person name="Koch R.A."/>
            <person name="Yoon G."/>
            <person name="Arayal U."/>
            <person name="Lail K."/>
            <person name="Amirebrahimi M."/>
            <person name="Labutti K."/>
            <person name="Lipzen A."/>
            <person name="Riley R."/>
            <person name="Barry K."/>
            <person name="Henrissat B."/>
            <person name="Grigoriev I.V."/>
            <person name="Herr J.R."/>
            <person name="Aime M.C."/>
        </authorList>
    </citation>
    <scope>NUCLEOTIDE SEQUENCE</scope>
    <source>
        <strain evidence="2">MCA 3950</strain>
    </source>
</reference>
<evidence type="ECO:0000256" key="1">
    <source>
        <dbReference type="SAM" id="MobiDB-lite"/>
    </source>
</evidence>
<feature type="compositionally biased region" description="Polar residues" evidence="1">
    <location>
        <begin position="163"/>
        <end position="184"/>
    </location>
</feature>
<evidence type="ECO:0000313" key="3">
    <source>
        <dbReference type="Proteomes" id="UP000812287"/>
    </source>
</evidence>
<feature type="region of interest" description="Disordered" evidence="1">
    <location>
        <begin position="145"/>
        <end position="227"/>
    </location>
</feature>
<comment type="caution">
    <text evidence="2">The sequence shown here is derived from an EMBL/GenBank/DDBJ whole genome shotgun (WGS) entry which is preliminary data.</text>
</comment>
<feature type="region of interest" description="Disordered" evidence="1">
    <location>
        <begin position="98"/>
        <end position="130"/>
    </location>
</feature>
<gene>
    <name evidence="2" type="ORF">BT62DRAFT_705545</name>
</gene>
<feature type="compositionally biased region" description="Basic and acidic residues" evidence="1">
    <location>
        <begin position="119"/>
        <end position="130"/>
    </location>
</feature>
<dbReference type="RefSeq" id="XP_043041923.1">
    <property type="nucleotide sequence ID" value="XM_043181953.1"/>
</dbReference>
<protein>
    <submittedName>
        <fullName evidence="2">Uncharacterized protein</fullName>
    </submittedName>
</protein>
<proteinExistence type="predicted"/>
<dbReference type="EMBL" id="MU250529">
    <property type="protein sequence ID" value="KAG7448423.1"/>
    <property type="molecule type" value="Genomic_DNA"/>
</dbReference>
<feature type="compositionally biased region" description="Acidic residues" evidence="1">
    <location>
        <begin position="211"/>
        <end position="224"/>
    </location>
</feature>
<organism evidence="2 3">
    <name type="scientific">Guyanagaster necrorhizus</name>
    <dbReference type="NCBI Taxonomy" id="856835"/>
    <lineage>
        <taxon>Eukaryota</taxon>
        <taxon>Fungi</taxon>
        <taxon>Dikarya</taxon>
        <taxon>Basidiomycota</taxon>
        <taxon>Agaricomycotina</taxon>
        <taxon>Agaricomycetes</taxon>
        <taxon>Agaricomycetidae</taxon>
        <taxon>Agaricales</taxon>
        <taxon>Marasmiineae</taxon>
        <taxon>Physalacriaceae</taxon>
        <taxon>Guyanagaster</taxon>
    </lineage>
</organism>
<dbReference type="Proteomes" id="UP000812287">
    <property type="component" value="Unassembled WGS sequence"/>
</dbReference>
<keyword evidence="3" id="KW-1185">Reference proteome</keyword>